<dbReference type="InterPro" id="IPR041636">
    <property type="entry name" value="RNase_J_C"/>
</dbReference>
<accession>A0A6J6ZNG2</accession>
<protein>
    <submittedName>
        <fullName evidence="2">Unannotated protein</fullName>
    </submittedName>
</protein>
<proteinExistence type="predicted"/>
<dbReference type="Pfam" id="PF17770">
    <property type="entry name" value="RNase_J_C"/>
    <property type="match status" value="1"/>
</dbReference>
<dbReference type="EMBL" id="CAFAAY010000123">
    <property type="protein sequence ID" value="CAB4823301.1"/>
    <property type="molecule type" value="Genomic_DNA"/>
</dbReference>
<organism evidence="2">
    <name type="scientific">freshwater metagenome</name>
    <dbReference type="NCBI Taxonomy" id="449393"/>
    <lineage>
        <taxon>unclassified sequences</taxon>
        <taxon>metagenomes</taxon>
        <taxon>ecological metagenomes</taxon>
    </lineage>
</organism>
<feature type="domain" description="Ribonuclease J C-terminal" evidence="1">
    <location>
        <begin position="69"/>
        <end position="166"/>
    </location>
</feature>
<dbReference type="PANTHER" id="PTHR43694">
    <property type="entry name" value="RIBONUCLEASE J"/>
    <property type="match status" value="1"/>
</dbReference>
<evidence type="ECO:0000259" key="1">
    <source>
        <dbReference type="Pfam" id="PF17770"/>
    </source>
</evidence>
<evidence type="ECO:0000313" key="2">
    <source>
        <dbReference type="EMBL" id="CAB4823301.1"/>
    </source>
</evidence>
<reference evidence="2" key="1">
    <citation type="submission" date="2020-05" db="EMBL/GenBank/DDBJ databases">
        <authorList>
            <person name="Chiriac C."/>
            <person name="Salcher M."/>
            <person name="Ghai R."/>
            <person name="Kavagutti S V."/>
        </authorList>
    </citation>
    <scope>NUCLEOTIDE SEQUENCE</scope>
</reference>
<dbReference type="Gene3D" id="3.60.15.10">
    <property type="entry name" value="Ribonuclease Z/Hydroxyacylglutathione hydrolase-like"/>
    <property type="match status" value="1"/>
</dbReference>
<sequence length="166" mass="17782">MPVHGEWRHLKANAEIAINAGVPRENTIVIENGVVVDLIDHVAKVVGGVPCGFVFVDGQSIGDITESSLKDRRILGEEGFISVVVVIDSQSGKIVAGPDIHARGFAEDASLFDEVKIDIEKALAAAVVEGINGTHQLSQVVRRTIGGWVGAKHRRRPMIVPLVIEV</sequence>
<dbReference type="PANTHER" id="PTHR43694:SF1">
    <property type="entry name" value="RIBONUCLEASE J"/>
    <property type="match status" value="1"/>
</dbReference>
<dbReference type="Gene3D" id="3.10.20.580">
    <property type="match status" value="1"/>
</dbReference>
<name>A0A6J6ZNG2_9ZZZZ</name>
<dbReference type="AlphaFoldDB" id="A0A6J6ZNG2"/>
<dbReference type="InterPro" id="IPR036866">
    <property type="entry name" value="RibonucZ/Hydroxyglut_hydro"/>
</dbReference>
<gene>
    <name evidence="2" type="ORF">UFOPK3124_01157</name>
</gene>